<dbReference type="InterPro" id="IPR036361">
    <property type="entry name" value="SAP_dom_sf"/>
</dbReference>
<dbReference type="InterPro" id="IPR003034">
    <property type="entry name" value="SAP_dom"/>
</dbReference>
<keyword evidence="2" id="KW-1133">Transmembrane helix</keyword>
<reference evidence="4" key="1">
    <citation type="journal article" date="2014" name="Genome Biol. Evol.">
        <title>Pangenome evidence for extensive interdomain horizontal transfer affecting lineage core and shell genes in uncultured planktonic thaumarchaeota and euryarchaeota.</title>
        <authorList>
            <person name="Deschamps P."/>
            <person name="Zivanovic Y."/>
            <person name="Moreira D."/>
            <person name="Rodriguez-Valera F."/>
            <person name="Lopez-Garcia P."/>
        </authorList>
    </citation>
    <scope>NUCLEOTIDE SEQUENCE</scope>
</reference>
<name>A0A075IDJ4_9EURY</name>
<dbReference type="EMBL" id="KF901277">
    <property type="protein sequence ID" value="AIF24952.1"/>
    <property type="molecule type" value="Genomic_DNA"/>
</dbReference>
<keyword evidence="2" id="KW-0812">Transmembrane</keyword>
<evidence type="ECO:0000256" key="2">
    <source>
        <dbReference type="SAM" id="Phobius"/>
    </source>
</evidence>
<evidence type="ECO:0000313" key="4">
    <source>
        <dbReference type="EMBL" id="AIF24952.1"/>
    </source>
</evidence>
<dbReference type="Gene3D" id="1.10.720.30">
    <property type="entry name" value="SAP domain"/>
    <property type="match status" value="1"/>
</dbReference>
<dbReference type="AlphaFoldDB" id="A0A075IDJ4"/>
<feature type="transmembrane region" description="Helical" evidence="2">
    <location>
        <begin position="21"/>
        <end position="40"/>
    </location>
</feature>
<dbReference type="SMART" id="SM00513">
    <property type="entry name" value="SAP"/>
    <property type="match status" value="1"/>
</dbReference>
<feature type="compositionally biased region" description="Acidic residues" evidence="1">
    <location>
        <begin position="317"/>
        <end position="375"/>
    </location>
</feature>
<dbReference type="Pfam" id="PF02037">
    <property type="entry name" value="SAP"/>
    <property type="match status" value="1"/>
</dbReference>
<feature type="region of interest" description="Disordered" evidence="1">
    <location>
        <begin position="312"/>
        <end position="380"/>
    </location>
</feature>
<protein>
    <recommendedName>
        <fullName evidence="3">SAP domain-containing protein</fullName>
    </recommendedName>
</protein>
<organism evidence="4">
    <name type="scientific">uncultured marine group II/III euryarchaeote SAT1000_41_C12</name>
    <dbReference type="NCBI Taxonomy" id="1456583"/>
    <lineage>
        <taxon>Archaea</taxon>
        <taxon>Methanobacteriati</taxon>
        <taxon>Methanobacteriota</taxon>
        <taxon>environmental samples</taxon>
    </lineage>
</organism>
<keyword evidence="2" id="KW-0472">Membrane</keyword>
<dbReference type="PROSITE" id="PS50800">
    <property type="entry name" value="SAP"/>
    <property type="match status" value="1"/>
</dbReference>
<feature type="domain" description="SAP" evidence="3">
    <location>
        <begin position="376"/>
        <end position="408"/>
    </location>
</feature>
<feature type="transmembrane region" description="Helical" evidence="2">
    <location>
        <begin position="46"/>
        <end position="63"/>
    </location>
</feature>
<accession>A0A075IDJ4</accession>
<evidence type="ECO:0000256" key="1">
    <source>
        <dbReference type="SAM" id="MobiDB-lite"/>
    </source>
</evidence>
<sequence length="408" mass="48285">MKRHDLSFSLNNIIDQIRGNIFSFILIIGLVFLVDYRDVFGGPNEIYYVLSTTLVLFVVAVIINKYRNPFQYHPHYVFFVKDRNDSMVNMKPFIDPLIIKLGLIKPEEFVNVRYSMYPDLDMGLDLDPNTGFITGFAMERGNHASEIKMQYLGGEYSTTVRVEVVDTLKEKMIHQRDEFAPPRTVAQLLVREEDLLKREQDLDYDMSQRQAILDEEYKSKELTLNEQILIEKEEFEKKLAHIKNDYQLQLKQKDSKITNLNKEMENKLKELKEDRNQKIDKLEVEMIEALQNKEREFVDFEKETKLKLEEKKRELEESYTVEEEPEEEVVEEEPVEEEPEEEPEEEVVEEEPVEEEPEEEVVEEEPVEEEPEERDYDSMTISQLKKLLKEKGLSISGKKTDLISRLEH</sequence>
<dbReference type="SUPFAM" id="SSF68906">
    <property type="entry name" value="SAP domain"/>
    <property type="match status" value="1"/>
</dbReference>
<evidence type="ECO:0000259" key="3">
    <source>
        <dbReference type="PROSITE" id="PS50800"/>
    </source>
</evidence>
<proteinExistence type="predicted"/>